<dbReference type="InterPro" id="IPR044048">
    <property type="entry name" value="Big_12"/>
</dbReference>
<dbReference type="GO" id="GO:0007156">
    <property type="term" value="P:homophilic cell adhesion via plasma membrane adhesion molecules"/>
    <property type="evidence" value="ECO:0007669"/>
    <property type="project" value="InterPro"/>
</dbReference>
<name>A0A7L4ZVQ8_9BACT</name>
<feature type="chain" id="PRO_5043377720" evidence="2">
    <location>
        <begin position="24"/>
        <end position="1641"/>
    </location>
</feature>
<dbReference type="InterPro" id="IPR010620">
    <property type="entry name" value="SBBP_repeat"/>
</dbReference>
<sequence>MKSTLLARLLGVLAVLCTTATYGQSWQWASQPATPSSTSGGQRIARDASGNIFVLGEFFGTGTFGGSSFTSSAGGNDVVLAKLNSSGVWQWARQISGTGSEQARGLAIDASGNVYVSGLAESGTVTFGTTSYTSAVSGDVLGFVAKYDANGTLQWSNSAMGAGSAQPNDLTIDANGAVVWAGHFTRTISFGSTSVTSLGSSDVFVAKLSASNGAYQWAVRAGGSGNESCRGVAADANGNIFVSGNFRGTSSVFGGLPAMASTGDGTQNDVFVARLNGAGTWQWVTKGGGTSPETGYDIATDGSGNAYVCGAFEGTATFGSSSFTNSNTAGLYDLFVAKIDAGGSWQWAKNAGTAAADDNATGIDVDASGNVYVTGYIGAATTFGSTTVGYAGSADVFAAKLNTSGAWQWALQAGTANYDYGTRIVTDGSGFAYIAGTYQGPIPAQAVSIAFGSTTLTSSASGTLFAAKMGLAAPTNANPVIAAQTFSIAENSVNNTVVGTVAASDPDAGQTLTYSLTAGNTGGAFSINSSTGQLRVANSAALDYETTTSFALTVQVADNGSPSKNASATITVNLTNVDDTAPAAPVVSAPANGSSTNDNTPTYSGTAEASSTVRVYVDGTSIGTTTASGAGNWSLTQTTALTGGSHTVYATATDAANNTSASSNTNTFMVDITAPTVTISSTASSPTSTSPIPVTVTFSESVTGFTSGDVTVTNGSLTGSSFGGSGTTYSFTVTPAGGGAVTVNISTGVAQDAAGNGNAAATQFSITYVVPTATVASITRSYPALVATPTVEFVVTFSGTVTGLTTTNFSLTTSGLSGASVASVSGSGATYTVVANTGSGAGTLRLDVTSASGISPSVTNVPFTSGPTYDVVKLFSSPTLTIQGMGSATPGSDVTAFVDVVQVLQNGTSTVVSGAVGNPSFETYGPLGNTTHGYNPTGATWTFNSLSGIALNGSGFTPPTAPNGSAVAFVQSAPSGNGQVQQALSVGSGTYQVNFRAGQRDYGTPRDQTLNVLINGAYVGSVKPALGSTYATFTSSAFTVDAVAPTAIISSTVGAAGSTTSTSPIPFTVTFSESVTGLVAGDVTVTNGTITGGSFSGSGTTYTFTVTPSTGGTVTVDLGAGVAQDAAGNTSTDASAFSLVYLPNLTVSTAASVAGGSYNNITVTGTGVATLAGAVNVAGTFTVQNGGTLNTNCQAIAGTGSFTVATGGTLGICDAAGIVGSGATGAVQVSGTRSFAADAVYSYNGSVAQATGAALPASVRTLTLNNAAGLALSQDLTVTQALTLTSGILTTGARKATLGSTATLTESATSYVTGTVEATRSLTNPTTNTFGGLGLTLQTASAGGASMPGSTTVRRVTGTALTGQGTSKSIKRYYDIVPTTNTNLNVTLTFAYLDAELNGIGESQLGLFRSTTGTGNTWQYVKASARNTSANTVTASGVEHFSVWTLGSQAAPLPVELLSFSAEPQGPDALLRWATASEKNNARFEVEASVDGKAFVKVGTVEGHGTSAQRHDYRFLDARLARYAANLVYYRLRQVDFDGQETVSEVRTLAAGEATGSEFAVYPTLRASGEALPYVLSGPMAANAEGAVLTVYSATGQRMAVQRLSASRTGAVALPKLPAGWYLVRLQLPGGQTLSARFGVQ</sequence>
<gene>
    <name evidence="3" type="ORF">F0P96_11655</name>
</gene>
<dbReference type="PANTHER" id="PTHR35580">
    <property type="entry name" value="CELL SURFACE GLYCOPROTEIN (S-LAYER PROTEIN)-LIKE PROTEIN"/>
    <property type="match status" value="1"/>
</dbReference>
<dbReference type="Pfam" id="PF06739">
    <property type="entry name" value="SBBP"/>
    <property type="match status" value="3"/>
</dbReference>
<protein>
    <submittedName>
        <fullName evidence="3">Uncharacterized protein</fullName>
    </submittedName>
</protein>
<evidence type="ECO:0000256" key="2">
    <source>
        <dbReference type="SAM" id="SignalP"/>
    </source>
</evidence>
<dbReference type="CDD" id="cd11304">
    <property type="entry name" value="Cadherin_repeat"/>
    <property type="match status" value="1"/>
</dbReference>
<feature type="signal peptide" evidence="2">
    <location>
        <begin position="1"/>
        <end position="23"/>
    </location>
</feature>
<feature type="compositionally biased region" description="Polar residues" evidence="1">
    <location>
        <begin position="592"/>
        <end position="606"/>
    </location>
</feature>
<feature type="region of interest" description="Disordered" evidence="1">
    <location>
        <begin position="583"/>
        <end position="606"/>
    </location>
</feature>
<dbReference type="SUPFAM" id="SSF63829">
    <property type="entry name" value="Calcium-dependent phosphotriesterase"/>
    <property type="match status" value="1"/>
</dbReference>
<accession>A0A7L4ZVQ8</accession>
<dbReference type="InterPro" id="IPR013783">
    <property type="entry name" value="Ig-like_fold"/>
</dbReference>
<dbReference type="Gene3D" id="2.60.40.10">
    <property type="entry name" value="Immunoglobulins"/>
    <property type="match status" value="1"/>
</dbReference>
<dbReference type="PROSITE" id="PS50268">
    <property type="entry name" value="CADHERIN_2"/>
    <property type="match status" value="1"/>
</dbReference>
<reference evidence="3 4" key="1">
    <citation type="submission" date="2019-09" db="EMBL/GenBank/DDBJ databases">
        <title>Genome sequence of Hymenobacter sp. M3.</title>
        <authorList>
            <person name="Srinivasan S."/>
        </authorList>
    </citation>
    <scope>NUCLEOTIDE SEQUENCE [LARGE SCALE GENOMIC DNA]</scope>
    <source>
        <strain evidence="3 4">M3</strain>
    </source>
</reference>
<dbReference type="Pfam" id="PF00028">
    <property type="entry name" value="Cadherin"/>
    <property type="match status" value="1"/>
</dbReference>
<dbReference type="InterPro" id="IPR015919">
    <property type="entry name" value="Cadherin-like_sf"/>
</dbReference>
<dbReference type="FunFam" id="2.60.40.60:FF:000015">
    <property type="entry name" value="FAT atypical cadherin 1"/>
    <property type="match status" value="1"/>
</dbReference>
<proteinExistence type="predicted"/>
<dbReference type="GO" id="GO:0005509">
    <property type="term" value="F:calcium ion binding"/>
    <property type="evidence" value="ECO:0007669"/>
    <property type="project" value="InterPro"/>
</dbReference>
<dbReference type="Pfam" id="PF19078">
    <property type="entry name" value="Big_12"/>
    <property type="match status" value="2"/>
</dbReference>
<dbReference type="InterPro" id="IPR052918">
    <property type="entry name" value="Motility_Chemotaxis_Reg"/>
</dbReference>
<dbReference type="InterPro" id="IPR002126">
    <property type="entry name" value="Cadherin-like_dom"/>
</dbReference>
<dbReference type="RefSeq" id="WP_151079079.1">
    <property type="nucleotide sequence ID" value="NZ_CP047647.1"/>
</dbReference>
<evidence type="ECO:0000313" key="4">
    <source>
        <dbReference type="Proteomes" id="UP000326380"/>
    </source>
</evidence>
<keyword evidence="4" id="KW-1185">Reference proteome</keyword>
<comment type="caution">
    <text evidence="3">The sequence shown here is derived from an EMBL/GenBank/DDBJ whole genome shotgun (WGS) entry which is preliminary data.</text>
</comment>
<evidence type="ECO:0000256" key="1">
    <source>
        <dbReference type="SAM" id="MobiDB-lite"/>
    </source>
</evidence>
<dbReference type="SUPFAM" id="SSF49313">
    <property type="entry name" value="Cadherin-like"/>
    <property type="match status" value="1"/>
</dbReference>
<dbReference type="EMBL" id="VTWU01000004">
    <property type="protein sequence ID" value="KAA9332137.1"/>
    <property type="molecule type" value="Genomic_DNA"/>
</dbReference>
<dbReference type="GO" id="GO:0016020">
    <property type="term" value="C:membrane"/>
    <property type="evidence" value="ECO:0007669"/>
    <property type="project" value="InterPro"/>
</dbReference>
<keyword evidence="2" id="KW-0732">Signal</keyword>
<evidence type="ECO:0000313" key="3">
    <source>
        <dbReference type="EMBL" id="KAA9332137.1"/>
    </source>
</evidence>
<dbReference type="Proteomes" id="UP000326380">
    <property type="component" value="Unassembled WGS sequence"/>
</dbReference>
<dbReference type="SMART" id="SM00112">
    <property type="entry name" value="CA"/>
    <property type="match status" value="1"/>
</dbReference>
<dbReference type="Gene3D" id="2.60.40.60">
    <property type="entry name" value="Cadherins"/>
    <property type="match status" value="1"/>
</dbReference>
<organism evidence="3 4">
    <name type="scientific">Hymenobacter busanensis</name>
    <dbReference type="NCBI Taxonomy" id="2607656"/>
    <lineage>
        <taxon>Bacteria</taxon>
        <taxon>Pseudomonadati</taxon>
        <taxon>Bacteroidota</taxon>
        <taxon>Cytophagia</taxon>
        <taxon>Cytophagales</taxon>
        <taxon>Hymenobacteraceae</taxon>
        <taxon>Hymenobacter</taxon>
    </lineage>
</organism>
<dbReference type="PANTHER" id="PTHR35580:SF1">
    <property type="entry name" value="PHYTASE-LIKE DOMAIN-CONTAINING PROTEIN"/>
    <property type="match status" value="1"/>
</dbReference>